<evidence type="ECO:0000313" key="2">
    <source>
        <dbReference type="Proteomes" id="UP001172680"/>
    </source>
</evidence>
<dbReference type="Proteomes" id="UP001172680">
    <property type="component" value="Unassembled WGS sequence"/>
</dbReference>
<comment type="caution">
    <text evidence="1">The sequence shown here is derived from an EMBL/GenBank/DDBJ whole genome shotgun (WGS) entry which is preliminary data.</text>
</comment>
<evidence type="ECO:0000313" key="1">
    <source>
        <dbReference type="EMBL" id="KAJ9648483.1"/>
    </source>
</evidence>
<accession>A0ACC2ZLM1</accession>
<name>A0ACC2ZLM1_9PEZI</name>
<gene>
    <name evidence="1" type="ORF">H2199_001338</name>
</gene>
<keyword evidence="2" id="KW-1185">Reference proteome</keyword>
<protein>
    <submittedName>
        <fullName evidence="1">Uncharacterized protein</fullName>
    </submittedName>
</protein>
<sequence>MSFRARFDSIAVFFTESKRPRPASSLPKKKPPRRYKPQTFSSREVRNAKRGKRPEEPPPSAKASPSRIAKGRLVLGRLVRMATRNTKDTRDDAPPAQDSPILIDQALAESNEPLDNFKHENNTKETDDTSPDADATEGGDGKGRTSIVAKIMSGITYLSSRRRSQPEPCSSPTLSEEERQELVEFGGHRGMLSDRGEDAPRGPGPSTWWTNRELWNVPTWTTDRTDQIQVCYQFDFLNKLSCLIDGFDPDQLSSLARKRHTTLRPDAFGNPMVISEIHGDIIHAFPITSIQDASFAMETFSKDQARQLQYLVIEHSRGQLSHDDAPIFQKQRACLSTVSLSRQINALR</sequence>
<organism evidence="1 2">
    <name type="scientific">Coniosporium tulheliwenetii</name>
    <dbReference type="NCBI Taxonomy" id="3383036"/>
    <lineage>
        <taxon>Eukaryota</taxon>
        <taxon>Fungi</taxon>
        <taxon>Dikarya</taxon>
        <taxon>Ascomycota</taxon>
        <taxon>Pezizomycotina</taxon>
        <taxon>Dothideomycetes</taxon>
        <taxon>Dothideomycetes incertae sedis</taxon>
        <taxon>Coniosporium</taxon>
    </lineage>
</organism>
<reference evidence="1" key="1">
    <citation type="submission" date="2022-10" db="EMBL/GenBank/DDBJ databases">
        <title>Culturing micro-colonial fungi from biological soil crusts in the Mojave desert and describing Neophaeococcomyces mojavensis, and introducing the new genera and species Taxawa tesnikishii.</title>
        <authorList>
            <person name="Kurbessoian T."/>
            <person name="Stajich J.E."/>
        </authorList>
    </citation>
    <scope>NUCLEOTIDE SEQUENCE</scope>
    <source>
        <strain evidence="1">JES_115</strain>
    </source>
</reference>
<proteinExistence type="predicted"/>
<dbReference type="EMBL" id="JAPDRP010000003">
    <property type="protein sequence ID" value="KAJ9648483.1"/>
    <property type="molecule type" value="Genomic_DNA"/>
</dbReference>